<dbReference type="PANTHER" id="PTHR33912">
    <property type="entry name" value="OS01G0939400 PROTEIN"/>
    <property type="match status" value="1"/>
</dbReference>
<feature type="compositionally biased region" description="Acidic residues" evidence="1">
    <location>
        <begin position="10"/>
        <end position="22"/>
    </location>
</feature>
<keyword evidence="2" id="KW-1133">Transmembrane helix</keyword>
<evidence type="ECO:0000313" key="4">
    <source>
        <dbReference type="Proteomes" id="UP000027120"/>
    </source>
</evidence>
<reference evidence="3 4" key="1">
    <citation type="submission" date="2014-04" db="EMBL/GenBank/DDBJ databases">
        <authorList>
            <consortium name="International Citrus Genome Consortium"/>
            <person name="Gmitter F."/>
            <person name="Chen C."/>
            <person name="Farmerie W."/>
            <person name="Harkins T."/>
            <person name="Desany B."/>
            <person name="Mohiuddin M."/>
            <person name="Kodira C."/>
            <person name="Borodovsky M."/>
            <person name="Lomsadze A."/>
            <person name="Burns P."/>
            <person name="Jenkins J."/>
            <person name="Prochnik S."/>
            <person name="Shu S."/>
            <person name="Chapman J."/>
            <person name="Pitluck S."/>
            <person name="Schmutz J."/>
            <person name="Rokhsar D."/>
        </authorList>
    </citation>
    <scope>NUCLEOTIDE SEQUENCE</scope>
</reference>
<dbReference type="InterPro" id="IPR040381">
    <property type="entry name" value="At4g14450-like"/>
</dbReference>
<organism evidence="3 4">
    <name type="scientific">Citrus sinensis</name>
    <name type="common">Sweet orange</name>
    <name type="synonym">Citrus aurantium var. sinensis</name>
    <dbReference type="NCBI Taxonomy" id="2711"/>
    <lineage>
        <taxon>Eukaryota</taxon>
        <taxon>Viridiplantae</taxon>
        <taxon>Streptophyta</taxon>
        <taxon>Embryophyta</taxon>
        <taxon>Tracheophyta</taxon>
        <taxon>Spermatophyta</taxon>
        <taxon>Magnoliopsida</taxon>
        <taxon>eudicotyledons</taxon>
        <taxon>Gunneridae</taxon>
        <taxon>Pentapetalae</taxon>
        <taxon>rosids</taxon>
        <taxon>malvids</taxon>
        <taxon>Sapindales</taxon>
        <taxon>Rutaceae</taxon>
        <taxon>Aurantioideae</taxon>
        <taxon>Citrus</taxon>
    </lineage>
</organism>
<keyword evidence="4" id="KW-1185">Reference proteome</keyword>
<feature type="transmembrane region" description="Helical" evidence="2">
    <location>
        <begin position="210"/>
        <end position="229"/>
    </location>
</feature>
<feature type="region of interest" description="Disordered" evidence="1">
    <location>
        <begin position="99"/>
        <end position="124"/>
    </location>
</feature>
<proteinExistence type="predicted"/>
<keyword evidence="2" id="KW-0812">Transmembrane</keyword>
<feature type="compositionally biased region" description="Polar residues" evidence="1">
    <location>
        <begin position="48"/>
        <end position="57"/>
    </location>
</feature>
<dbReference type="PANTHER" id="PTHR33912:SF3">
    <property type="entry name" value="OS01G0939400 PROTEIN"/>
    <property type="match status" value="1"/>
</dbReference>
<sequence>MSLVDYASSSDDDVSEAEEQEQKDEQSLNPNDQPQISTYQPSPPPRKSGSSTSNQRPETAAPPSLRPPAFEKLPDACVLLNSASKPVVSGTDHASRVAAAMAENATRKRDSNDVSSTLRRNKLPRGSLPNSKNVLDTAGGLLVPPQLNGRSVYHYFKVNKNLLLFFFNKVFHFVIIYHSGWWEDTFVCLIIEMMILISIQSCFSLGEFSLNYFALACRSTVIFFLFLIINV</sequence>
<evidence type="ECO:0000256" key="2">
    <source>
        <dbReference type="SAM" id="Phobius"/>
    </source>
</evidence>
<evidence type="ECO:0000256" key="1">
    <source>
        <dbReference type="SAM" id="MobiDB-lite"/>
    </source>
</evidence>
<name>A0A067H6G1_CITSI</name>
<feature type="compositionally biased region" description="Polar residues" evidence="1">
    <location>
        <begin position="27"/>
        <end position="40"/>
    </location>
</feature>
<gene>
    <name evidence="3" type="ORF">CISIN_1g026883mg</name>
</gene>
<feature type="transmembrane region" description="Helical" evidence="2">
    <location>
        <begin position="162"/>
        <end position="180"/>
    </location>
</feature>
<dbReference type="AlphaFoldDB" id="A0A067H6G1"/>
<feature type="region of interest" description="Disordered" evidence="1">
    <location>
        <begin position="1"/>
        <end position="68"/>
    </location>
</feature>
<protein>
    <submittedName>
        <fullName evidence="3">Uncharacterized protein</fullName>
    </submittedName>
</protein>
<keyword evidence="2" id="KW-0472">Membrane</keyword>
<dbReference type="EMBL" id="KK784875">
    <property type="protein sequence ID" value="KDO83262.1"/>
    <property type="molecule type" value="Genomic_DNA"/>
</dbReference>
<accession>A0A067H6G1</accession>
<dbReference type="STRING" id="2711.A0A067H6G1"/>
<evidence type="ECO:0000313" key="3">
    <source>
        <dbReference type="EMBL" id="KDO83262.1"/>
    </source>
</evidence>
<dbReference type="Proteomes" id="UP000027120">
    <property type="component" value="Unassembled WGS sequence"/>
</dbReference>